<proteinExistence type="predicted"/>
<name>A0A1M6M9E4_9BACT</name>
<sequence>MNIDDLLVPRHPLPRLHEQQVQALQQLPETERAEQAQLLRMGNAAYRYHQLADGHLTEDDFHHWLTGLPPRMRQAMTAAGFAAANSSWAFRRHVLERRDLGYTAFMQQQLSAEDWDFLQQQGVEPA</sequence>
<evidence type="ECO:0000313" key="1">
    <source>
        <dbReference type="EMBL" id="SHJ79990.1"/>
    </source>
</evidence>
<dbReference type="STRING" id="1121955.SAMN02745146_0208"/>
<reference evidence="1 2" key="1">
    <citation type="submission" date="2016-11" db="EMBL/GenBank/DDBJ databases">
        <authorList>
            <person name="Jaros S."/>
            <person name="Januszkiewicz K."/>
            <person name="Wedrychowicz H."/>
        </authorList>
    </citation>
    <scope>NUCLEOTIDE SEQUENCE [LARGE SCALE GENOMIC DNA]</scope>
    <source>
        <strain evidence="1 2">DSM 21074</strain>
    </source>
</reference>
<dbReference type="Proteomes" id="UP000184418">
    <property type="component" value="Unassembled WGS sequence"/>
</dbReference>
<accession>A0A1M6M9E4</accession>
<keyword evidence="2" id="KW-1185">Reference proteome</keyword>
<organism evidence="1 2">
    <name type="scientific">Hymenobacter daecheongensis DSM 21074</name>
    <dbReference type="NCBI Taxonomy" id="1121955"/>
    <lineage>
        <taxon>Bacteria</taxon>
        <taxon>Pseudomonadati</taxon>
        <taxon>Bacteroidota</taxon>
        <taxon>Cytophagia</taxon>
        <taxon>Cytophagales</taxon>
        <taxon>Hymenobacteraceae</taxon>
        <taxon>Hymenobacter</taxon>
    </lineage>
</organism>
<gene>
    <name evidence="1" type="ORF">SAMN02745146_0208</name>
</gene>
<dbReference type="EMBL" id="FQYN01000011">
    <property type="protein sequence ID" value="SHJ79990.1"/>
    <property type="molecule type" value="Genomic_DNA"/>
</dbReference>
<dbReference type="OrthoDB" id="1030126at2"/>
<dbReference type="RefSeq" id="WP_143164269.1">
    <property type="nucleotide sequence ID" value="NZ_FQYN01000011.1"/>
</dbReference>
<protein>
    <submittedName>
        <fullName evidence="1">Uncharacterized protein</fullName>
    </submittedName>
</protein>
<dbReference type="AlphaFoldDB" id="A0A1M6M9E4"/>
<evidence type="ECO:0000313" key="2">
    <source>
        <dbReference type="Proteomes" id="UP000184418"/>
    </source>
</evidence>